<keyword evidence="4" id="KW-1185">Reference proteome</keyword>
<proteinExistence type="predicted"/>
<dbReference type="EMBL" id="JBHTCQ010000003">
    <property type="protein sequence ID" value="MFC7406398.1"/>
    <property type="molecule type" value="Genomic_DNA"/>
</dbReference>
<sequence>MTAASQPVRLFIGSSSEGRDVARSLQAELGGACDVVRWDQGVFEPGGYTLDSLIDTAAKVDFAVLVATPDDTTVSRAEERPSPRDNIVLEFGLFAGALGRDRTYLLATGDLKLPTDVLGLTRLPYHHQSNTRAAVSAAAVLIEERMDRLRPLRRRSGASEGSPHASLDQELDLLIANAVSQGWTVRTNSPTTLRLQPPRGRTHTLTKSRPETTRAELRRFAAEVRSAGLRVNNSIRRPVDESPF</sequence>
<protein>
    <submittedName>
        <fullName evidence="3">Nucleotide-binding protein</fullName>
    </submittedName>
</protein>
<gene>
    <name evidence="3" type="ORF">ACFQQL_14870</name>
</gene>
<comment type="caution">
    <text evidence="3">The sequence shown here is derived from an EMBL/GenBank/DDBJ whole genome shotgun (WGS) entry which is preliminary data.</text>
</comment>
<dbReference type="RefSeq" id="WP_382395761.1">
    <property type="nucleotide sequence ID" value="NZ_JBHTCQ010000003.1"/>
</dbReference>
<evidence type="ECO:0000259" key="2">
    <source>
        <dbReference type="Pfam" id="PF10137"/>
    </source>
</evidence>
<dbReference type="InterPro" id="IPR019302">
    <property type="entry name" value="CAP12/PCTIR_TIR_dom"/>
</dbReference>
<evidence type="ECO:0000313" key="3">
    <source>
        <dbReference type="EMBL" id="MFC7406398.1"/>
    </source>
</evidence>
<feature type="domain" description="CD-NTase-associated protein 12/Pycsar effector protein TIR" evidence="2">
    <location>
        <begin position="9"/>
        <end position="125"/>
    </location>
</feature>
<evidence type="ECO:0000256" key="1">
    <source>
        <dbReference type="SAM" id="MobiDB-lite"/>
    </source>
</evidence>
<dbReference type="Pfam" id="PF10137">
    <property type="entry name" value="CAP12-PCTIR_TIR"/>
    <property type="match status" value="1"/>
</dbReference>
<name>A0ABW2QA60_9MICO</name>
<evidence type="ECO:0000313" key="4">
    <source>
        <dbReference type="Proteomes" id="UP001596455"/>
    </source>
</evidence>
<organism evidence="3 4">
    <name type="scientific">Georgenia alba</name>
    <dbReference type="NCBI Taxonomy" id="2233858"/>
    <lineage>
        <taxon>Bacteria</taxon>
        <taxon>Bacillati</taxon>
        <taxon>Actinomycetota</taxon>
        <taxon>Actinomycetes</taxon>
        <taxon>Micrococcales</taxon>
        <taxon>Bogoriellaceae</taxon>
        <taxon>Georgenia</taxon>
    </lineage>
</organism>
<feature type="region of interest" description="Disordered" evidence="1">
    <location>
        <begin position="189"/>
        <end position="212"/>
    </location>
</feature>
<dbReference type="Proteomes" id="UP001596455">
    <property type="component" value="Unassembled WGS sequence"/>
</dbReference>
<accession>A0ABW2QA60</accession>
<reference evidence="4" key="1">
    <citation type="journal article" date="2019" name="Int. J. Syst. Evol. Microbiol.">
        <title>The Global Catalogue of Microorganisms (GCM) 10K type strain sequencing project: providing services to taxonomists for standard genome sequencing and annotation.</title>
        <authorList>
            <consortium name="The Broad Institute Genomics Platform"/>
            <consortium name="The Broad Institute Genome Sequencing Center for Infectious Disease"/>
            <person name="Wu L."/>
            <person name="Ma J."/>
        </authorList>
    </citation>
    <scope>NUCLEOTIDE SEQUENCE [LARGE SCALE GENOMIC DNA]</scope>
    <source>
        <strain evidence="4">JCM 1490</strain>
    </source>
</reference>